<protein>
    <submittedName>
        <fullName evidence="2">Uncharacterized protein</fullName>
    </submittedName>
</protein>
<dbReference type="EMBL" id="MT142188">
    <property type="protein sequence ID" value="QJA75843.1"/>
    <property type="molecule type" value="Genomic_DNA"/>
</dbReference>
<proteinExistence type="predicted"/>
<dbReference type="EMBL" id="MT142609">
    <property type="protein sequence ID" value="QJA86004.1"/>
    <property type="molecule type" value="Genomic_DNA"/>
</dbReference>
<keyword evidence="1" id="KW-0812">Transmembrane</keyword>
<evidence type="ECO:0000256" key="1">
    <source>
        <dbReference type="SAM" id="Phobius"/>
    </source>
</evidence>
<organism evidence="2">
    <name type="scientific">viral metagenome</name>
    <dbReference type="NCBI Taxonomy" id="1070528"/>
    <lineage>
        <taxon>unclassified sequences</taxon>
        <taxon>metagenomes</taxon>
        <taxon>organismal metagenomes</taxon>
    </lineage>
</organism>
<sequence>MSDIVVMDGIVISRIPGWKPTWETAILAIPAIIIIVIWAVIKLVGLIIKHDTDEGGEL</sequence>
<evidence type="ECO:0000313" key="2">
    <source>
        <dbReference type="EMBL" id="QJA75843.1"/>
    </source>
</evidence>
<keyword evidence="1" id="KW-1133">Transmembrane helix</keyword>
<feature type="transmembrane region" description="Helical" evidence="1">
    <location>
        <begin position="25"/>
        <end position="48"/>
    </location>
</feature>
<name>A0A6M3K0I4_9ZZZZ</name>
<accession>A0A6M3K0I4</accession>
<dbReference type="AlphaFoldDB" id="A0A6M3K0I4"/>
<reference evidence="2" key="1">
    <citation type="submission" date="2020-03" db="EMBL/GenBank/DDBJ databases">
        <title>The deep terrestrial virosphere.</title>
        <authorList>
            <person name="Holmfeldt K."/>
            <person name="Nilsson E."/>
            <person name="Simone D."/>
            <person name="Lopez-Fernandez M."/>
            <person name="Wu X."/>
            <person name="de Brujin I."/>
            <person name="Lundin D."/>
            <person name="Andersson A."/>
            <person name="Bertilsson S."/>
            <person name="Dopson M."/>
        </authorList>
    </citation>
    <scope>NUCLEOTIDE SEQUENCE</scope>
    <source>
        <strain evidence="2">MM415A01688</strain>
        <strain evidence="3">MM415B02150</strain>
    </source>
</reference>
<gene>
    <name evidence="2" type="ORF">MM415A01688_0008</name>
    <name evidence="3" type="ORF">MM415B02150_0009</name>
</gene>
<keyword evidence="1" id="KW-0472">Membrane</keyword>
<evidence type="ECO:0000313" key="3">
    <source>
        <dbReference type="EMBL" id="QJA86004.1"/>
    </source>
</evidence>